<keyword evidence="3" id="KW-0413">Isomerase</keyword>
<dbReference type="InterPro" id="IPR046348">
    <property type="entry name" value="SIS_dom_sf"/>
</dbReference>
<keyword evidence="2" id="KW-0324">Glycolysis</keyword>
<dbReference type="InterPro" id="IPR001672">
    <property type="entry name" value="G6P_Isomerase"/>
</dbReference>
<dbReference type="GO" id="GO:0048029">
    <property type="term" value="F:monosaccharide binding"/>
    <property type="evidence" value="ECO:0007669"/>
    <property type="project" value="TreeGrafter"/>
</dbReference>
<dbReference type="Pfam" id="PF00342">
    <property type="entry name" value="PGI"/>
    <property type="match status" value="1"/>
</dbReference>
<feature type="non-terminal residue" evidence="4">
    <location>
        <position position="195"/>
    </location>
</feature>
<organism evidence="4 5">
    <name type="scientific">candidate division GN15 bacterium</name>
    <dbReference type="NCBI Taxonomy" id="2072418"/>
    <lineage>
        <taxon>Bacteria</taxon>
        <taxon>candidate division GN15</taxon>
    </lineage>
</organism>
<evidence type="ECO:0000256" key="2">
    <source>
        <dbReference type="ARBA" id="ARBA00023152"/>
    </source>
</evidence>
<reference evidence="4 5" key="1">
    <citation type="journal article" date="2018" name="ISME J.">
        <title>A methanotrophic archaeon couples anaerobic oxidation of methane to Fe(III) reduction.</title>
        <authorList>
            <person name="Cai C."/>
            <person name="Leu A.O."/>
            <person name="Xie G.J."/>
            <person name="Guo J."/>
            <person name="Feng Y."/>
            <person name="Zhao J.X."/>
            <person name="Tyson G.W."/>
            <person name="Yuan Z."/>
            <person name="Hu S."/>
        </authorList>
    </citation>
    <scope>NUCLEOTIDE SEQUENCE [LARGE SCALE GENOMIC DNA]</scope>
    <source>
        <strain evidence="4">FeB_12</strain>
    </source>
</reference>
<dbReference type="SUPFAM" id="SSF53697">
    <property type="entry name" value="SIS domain"/>
    <property type="match status" value="1"/>
</dbReference>
<dbReference type="GO" id="GO:0097367">
    <property type="term" value="F:carbohydrate derivative binding"/>
    <property type="evidence" value="ECO:0007669"/>
    <property type="project" value="InterPro"/>
</dbReference>
<comment type="caution">
    <text evidence="4">The sequence shown here is derived from an EMBL/GenBank/DDBJ whole genome shotgun (WGS) entry which is preliminary data.</text>
</comment>
<accession>A0A855X921</accession>
<dbReference type="GO" id="GO:0006094">
    <property type="term" value="P:gluconeogenesis"/>
    <property type="evidence" value="ECO:0007669"/>
    <property type="project" value="UniProtKB-KW"/>
</dbReference>
<evidence type="ECO:0000313" key="4">
    <source>
        <dbReference type="EMBL" id="PWB73910.1"/>
    </source>
</evidence>
<dbReference type="GO" id="GO:0005829">
    <property type="term" value="C:cytosol"/>
    <property type="evidence" value="ECO:0007669"/>
    <property type="project" value="TreeGrafter"/>
</dbReference>
<dbReference type="Gene3D" id="3.40.50.10490">
    <property type="entry name" value="Glucose-6-phosphate isomerase like protein, domain 1"/>
    <property type="match status" value="1"/>
</dbReference>
<keyword evidence="1" id="KW-0312">Gluconeogenesis</keyword>
<name>A0A855X921_9BACT</name>
<sequence length="195" mass="21327">MSQGMIRVQPGSVKSEYRASIEKGVADSAALRVMKRDASLFTTDSTLAKLIANRLGWVDVAAKMKRQVPAIERFGNDALRTGIKHVVLVGMGGSSLCPELFALMFGKHKKLTSFDVLDSTDPAAILGLQKRINLKKTLFIIASKSGGTVETRSHEAYFLDKVTQLGVKVPGRQFVAITDKGSSLESFAKQHKYRK</sequence>
<dbReference type="GO" id="GO:0004347">
    <property type="term" value="F:glucose-6-phosphate isomerase activity"/>
    <property type="evidence" value="ECO:0007669"/>
    <property type="project" value="InterPro"/>
</dbReference>
<proteinExistence type="predicted"/>
<dbReference type="GO" id="GO:0051156">
    <property type="term" value="P:glucose 6-phosphate metabolic process"/>
    <property type="evidence" value="ECO:0007669"/>
    <property type="project" value="TreeGrafter"/>
</dbReference>
<dbReference type="GO" id="GO:0006096">
    <property type="term" value="P:glycolytic process"/>
    <property type="evidence" value="ECO:0007669"/>
    <property type="project" value="UniProtKB-KW"/>
</dbReference>
<evidence type="ECO:0000256" key="3">
    <source>
        <dbReference type="ARBA" id="ARBA00023235"/>
    </source>
</evidence>
<dbReference type="AlphaFoldDB" id="A0A855X921"/>
<dbReference type="PANTHER" id="PTHR11469">
    <property type="entry name" value="GLUCOSE-6-PHOSPHATE ISOMERASE"/>
    <property type="match status" value="1"/>
</dbReference>
<evidence type="ECO:0000313" key="5">
    <source>
        <dbReference type="Proteomes" id="UP000250918"/>
    </source>
</evidence>
<protein>
    <submittedName>
        <fullName evidence="4">Transaldolase</fullName>
    </submittedName>
</protein>
<dbReference type="PANTHER" id="PTHR11469:SF1">
    <property type="entry name" value="GLUCOSE-6-PHOSPHATE ISOMERASE"/>
    <property type="match status" value="1"/>
</dbReference>
<gene>
    <name evidence="4" type="ORF">C3F09_04625</name>
</gene>
<evidence type="ECO:0000256" key="1">
    <source>
        <dbReference type="ARBA" id="ARBA00022432"/>
    </source>
</evidence>
<dbReference type="EMBL" id="PQAP01000044">
    <property type="protein sequence ID" value="PWB73910.1"/>
    <property type="molecule type" value="Genomic_DNA"/>
</dbReference>
<dbReference type="PROSITE" id="PS51463">
    <property type="entry name" value="P_GLUCOSE_ISOMERASE_3"/>
    <property type="match status" value="1"/>
</dbReference>
<dbReference type="Proteomes" id="UP000250918">
    <property type="component" value="Unassembled WGS sequence"/>
</dbReference>